<feature type="region of interest" description="Disordered" evidence="1">
    <location>
        <begin position="147"/>
        <end position="189"/>
    </location>
</feature>
<feature type="compositionally biased region" description="Polar residues" evidence="1">
    <location>
        <begin position="174"/>
        <end position="185"/>
    </location>
</feature>
<evidence type="ECO:0000313" key="4">
    <source>
        <dbReference type="Proteomes" id="UP000092993"/>
    </source>
</evidence>
<dbReference type="InterPro" id="IPR001849">
    <property type="entry name" value="PH_domain"/>
</dbReference>
<dbReference type="OrthoDB" id="3256387at2759"/>
<dbReference type="PROSITE" id="PS50003">
    <property type="entry name" value="PH_DOMAIN"/>
    <property type="match status" value="1"/>
</dbReference>
<dbReference type="EMBL" id="LUGG01000019">
    <property type="protein sequence ID" value="OBZ68980.1"/>
    <property type="molecule type" value="Genomic_DNA"/>
</dbReference>
<evidence type="ECO:0000259" key="2">
    <source>
        <dbReference type="PROSITE" id="PS50003"/>
    </source>
</evidence>
<protein>
    <recommendedName>
        <fullName evidence="2">PH domain-containing protein</fullName>
    </recommendedName>
</protein>
<feature type="compositionally biased region" description="Polar residues" evidence="1">
    <location>
        <begin position="201"/>
        <end position="212"/>
    </location>
</feature>
<gene>
    <name evidence="3" type="ORF">A0H81_11082</name>
</gene>
<organism evidence="3 4">
    <name type="scientific">Grifola frondosa</name>
    <name type="common">Maitake</name>
    <name type="synonym">Polyporus frondosus</name>
    <dbReference type="NCBI Taxonomy" id="5627"/>
    <lineage>
        <taxon>Eukaryota</taxon>
        <taxon>Fungi</taxon>
        <taxon>Dikarya</taxon>
        <taxon>Basidiomycota</taxon>
        <taxon>Agaricomycotina</taxon>
        <taxon>Agaricomycetes</taxon>
        <taxon>Polyporales</taxon>
        <taxon>Grifolaceae</taxon>
        <taxon>Grifola</taxon>
    </lineage>
</organism>
<reference evidence="3 4" key="1">
    <citation type="submission" date="2016-03" db="EMBL/GenBank/DDBJ databases">
        <title>Whole genome sequencing of Grifola frondosa 9006-11.</title>
        <authorList>
            <person name="Min B."/>
            <person name="Park H."/>
            <person name="Kim J.-G."/>
            <person name="Cho H."/>
            <person name="Oh Y.-L."/>
            <person name="Kong W.-S."/>
            <person name="Choi I.-G."/>
        </authorList>
    </citation>
    <scope>NUCLEOTIDE SEQUENCE [LARGE SCALE GENOMIC DNA]</scope>
    <source>
        <strain evidence="3 4">9006-11</strain>
    </source>
</reference>
<accession>A0A1C7LWB9</accession>
<feature type="region of interest" description="Disordered" evidence="1">
    <location>
        <begin position="201"/>
        <end position="227"/>
    </location>
</feature>
<proteinExistence type="predicted"/>
<name>A0A1C7LWB9_GRIFR</name>
<dbReference type="AlphaFoldDB" id="A0A1C7LWB9"/>
<dbReference type="Proteomes" id="UP000092993">
    <property type="component" value="Unassembled WGS sequence"/>
</dbReference>
<comment type="caution">
    <text evidence="3">The sequence shown here is derived from an EMBL/GenBank/DDBJ whole genome shotgun (WGS) entry which is preliminary data.</text>
</comment>
<evidence type="ECO:0000256" key="1">
    <source>
        <dbReference type="SAM" id="MobiDB-lite"/>
    </source>
</evidence>
<feature type="domain" description="PH" evidence="2">
    <location>
        <begin position="1"/>
        <end position="96"/>
    </location>
</feature>
<feature type="compositionally biased region" description="Low complexity" evidence="1">
    <location>
        <begin position="149"/>
        <end position="163"/>
    </location>
</feature>
<evidence type="ECO:0000313" key="3">
    <source>
        <dbReference type="EMBL" id="OBZ68980.1"/>
    </source>
</evidence>
<feature type="region of interest" description="Disordered" evidence="1">
    <location>
        <begin position="241"/>
        <end position="270"/>
    </location>
</feature>
<dbReference type="STRING" id="5627.A0A1C7LWB9"/>
<keyword evidence="4" id="KW-1185">Reference proteome</keyword>
<sequence length="302" mass="32346">MFALARQWKPRLLLLTSSSHVAHLHLFKGGSTLDECELERLEIGADSVAFVAENDVGGRRGVVKVGGPGSAGEMTLHLANSAEAQRWIAAIKHAVLSQRRVSRSYRFGSTLTQHRSVRAGLGVMAQTDGVEPRGDLDVMLSMRAQGLFSSPPSSTASAAATPRPVSPPRTTPPNSIRTASPQHQRPASAVSALRGLFVSTRPRSPSVATLDSPSERPSTDAEDASFGRAGTSLMGMLRSTSISSERPLSPAPLGSVPSTPRAVNSPDLPILRPRRSTAKFFRTKIGSRCYHRYLVAAYMGRE</sequence>